<reference evidence="1 2" key="1">
    <citation type="journal article" date="2017" name="ISME J.">
        <title>Energy and carbon metabolisms in a deep terrestrial subsurface fluid microbial community.</title>
        <authorList>
            <person name="Momper L."/>
            <person name="Jungbluth S.P."/>
            <person name="Lee M.D."/>
            <person name="Amend J.P."/>
        </authorList>
    </citation>
    <scope>NUCLEOTIDE SEQUENCE [LARGE SCALE GENOMIC DNA]</scope>
    <source>
        <strain evidence="1">SURF_26</strain>
    </source>
</reference>
<dbReference type="EMBL" id="QZJZ01000077">
    <property type="protein sequence ID" value="RJP57660.1"/>
    <property type="molecule type" value="Genomic_DNA"/>
</dbReference>
<dbReference type="AlphaFoldDB" id="A0A3A4QUN0"/>
<organism evidence="1 2">
    <name type="scientific">Candidatus Auribacter fodinae</name>
    <dbReference type="NCBI Taxonomy" id="2093366"/>
    <lineage>
        <taxon>Bacteria</taxon>
        <taxon>Pseudomonadati</taxon>
        <taxon>Candidatus Auribacterota</taxon>
        <taxon>Candidatus Auribacteria</taxon>
        <taxon>Candidatus Auribacterales</taxon>
        <taxon>Candidatus Auribacteraceae</taxon>
        <taxon>Candidatus Auribacter</taxon>
    </lineage>
</organism>
<protein>
    <submittedName>
        <fullName evidence="1">Uncharacterized protein</fullName>
    </submittedName>
</protein>
<evidence type="ECO:0000313" key="2">
    <source>
        <dbReference type="Proteomes" id="UP000266426"/>
    </source>
</evidence>
<accession>A0A3A4QUN0</accession>
<dbReference type="Proteomes" id="UP000266426">
    <property type="component" value="Unassembled WGS sequence"/>
</dbReference>
<gene>
    <name evidence="1" type="ORF">C4541_09850</name>
</gene>
<name>A0A3A4QUN0_9BACT</name>
<comment type="caution">
    <text evidence="1">The sequence shown here is derived from an EMBL/GenBank/DDBJ whole genome shotgun (WGS) entry which is preliminary data.</text>
</comment>
<sequence length="101" mass="11708">SQEDFNAIILSKLNDLLNKLDIELAKTTLDFINLAVEMGLQLDYFHMQNIVYRLLTEDILYSKPAQNLKKSLECIEHILKIAKKLSFNVDKFSKIAELHVE</sequence>
<evidence type="ECO:0000313" key="1">
    <source>
        <dbReference type="EMBL" id="RJP57660.1"/>
    </source>
</evidence>
<feature type="non-terminal residue" evidence="1">
    <location>
        <position position="1"/>
    </location>
</feature>
<proteinExistence type="predicted"/>